<dbReference type="FunFam" id="3.40.50.300:FF:000628">
    <property type="entry name" value="Endoribonuclease Dicer"/>
    <property type="match status" value="1"/>
</dbReference>
<dbReference type="FunFam" id="2.170.260.10:FF:000002">
    <property type="entry name" value="Putative Endoribonuclease Dicer"/>
    <property type="match status" value="1"/>
</dbReference>
<dbReference type="FunFam" id="1.10.1520.10:FF:000005">
    <property type="entry name" value="Putative endoribonuclease dicer"/>
    <property type="match status" value="1"/>
</dbReference>
<evidence type="ECO:0000256" key="11">
    <source>
        <dbReference type="ARBA" id="ARBA00022842"/>
    </source>
</evidence>
<comment type="cofactor">
    <cofactor evidence="2">
        <name>Mg(2+)</name>
        <dbReference type="ChEBI" id="CHEBI:18420"/>
    </cofactor>
</comment>
<dbReference type="Pfam" id="PF20930">
    <property type="entry name" value="Dicer_PBD"/>
    <property type="match status" value="1"/>
</dbReference>
<dbReference type="Gene3D" id="2.170.260.10">
    <property type="entry name" value="paz domain"/>
    <property type="match status" value="1"/>
</dbReference>
<name>A0A8X6QFP0_NEPPI</name>
<dbReference type="InterPro" id="IPR027417">
    <property type="entry name" value="P-loop_NTPase"/>
</dbReference>
<dbReference type="InterPro" id="IPR006935">
    <property type="entry name" value="Helicase/UvrB_N"/>
</dbReference>
<gene>
    <name evidence="23" type="primary">dicer1</name>
    <name evidence="23" type="ORF">NPIL_587863</name>
</gene>
<evidence type="ECO:0000259" key="19">
    <source>
        <dbReference type="PROSITE" id="PS50821"/>
    </source>
</evidence>
<dbReference type="InterPro" id="IPR036389">
    <property type="entry name" value="RNase_III_sf"/>
</dbReference>
<dbReference type="InterPro" id="IPR044441">
    <property type="entry name" value="DICER_DSRM"/>
</dbReference>
<keyword evidence="5" id="KW-0677">Repeat</keyword>
<dbReference type="GO" id="GO:0003677">
    <property type="term" value="F:DNA binding"/>
    <property type="evidence" value="ECO:0007669"/>
    <property type="project" value="InterPro"/>
</dbReference>
<dbReference type="PROSITE" id="PS50142">
    <property type="entry name" value="RNASE_3_2"/>
    <property type="match status" value="2"/>
</dbReference>
<keyword evidence="10" id="KW-0067">ATP-binding</keyword>
<dbReference type="GO" id="GO:0003723">
    <property type="term" value="F:RNA binding"/>
    <property type="evidence" value="ECO:0007669"/>
    <property type="project" value="UniProtKB-UniRule"/>
</dbReference>
<dbReference type="Gene3D" id="3.30.160.380">
    <property type="entry name" value="Dicer dimerisation domain"/>
    <property type="match status" value="1"/>
</dbReference>
<feature type="domain" description="RNase III" evidence="18">
    <location>
        <begin position="1810"/>
        <end position="1968"/>
    </location>
</feature>
<keyword evidence="12 16" id="KW-0694">RNA-binding</keyword>
<dbReference type="EMBL" id="BMAW01127075">
    <property type="protein sequence ID" value="GFU19601.1"/>
    <property type="molecule type" value="Genomic_DNA"/>
</dbReference>
<evidence type="ECO:0000256" key="8">
    <source>
        <dbReference type="ARBA" id="ARBA00022801"/>
    </source>
</evidence>
<dbReference type="SUPFAM" id="SSF52540">
    <property type="entry name" value="P-loop containing nucleoside triphosphate hydrolases"/>
    <property type="match status" value="2"/>
</dbReference>
<keyword evidence="13" id="KW-0943">RNA-mediated gene silencing</keyword>
<keyword evidence="24" id="KW-1185">Reference proteome</keyword>
<evidence type="ECO:0000256" key="17">
    <source>
        <dbReference type="SAM" id="MobiDB-lite"/>
    </source>
</evidence>
<dbReference type="GO" id="GO:0005737">
    <property type="term" value="C:cytoplasm"/>
    <property type="evidence" value="ECO:0007669"/>
    <property type="project" value="TreeGrafter"/>
</dbReference>
<keyword evidence="6" id="KW-0547">Nucleotide-binding</keyword>
<evidence type="ECO:0000256" key="2">
    <source>
        <dbReference type="ARBA" id="ARBA00001946"/>
    </source>
</evidence>
<dbReference type="PROSITE" id="PS51327">
    <property type="entry name" value="DICER_DSRBF"/>
    <property type="match status" value="1"/>
</dbReference>
<dbReference type="SUPFAM" id="SSF69065">
    <property type="entry name" value="RNase III domain-like"/>
    <property type="match status" value="2"/>
</dbReference>
<dbReference type="SMART" id="SM00490">
    <property type="entry name" value="HELICc"/>
    <property type="match status" value="1"/>
</dbReference>
<evidence type="ECO:0000313" key="24">
    <source>
        <dbReference type="Proteomes" id="UP000887013"/>
    </source>
</evidence>
<comment type="cofactor">
    <cofactor evidence="1">
        <name>Mn(2+)</name>
        <dbReference type="ChEBI" id="CHEBI:29035"/>
    </cofactor>
</comment>
<dbReference type="PANTHER" id="PTHR14950">
    <property type="entry name" value="DICER-RELATED"/>
    <property type="match status" value="1"/>
</dbReference>
<dbReference type="GO" id="GO:0005634">
    <property type="term" value="C:nucleus"/>
    <property type="evidence" value="ECO:0007669"/>
    <property type="project" value="TreeGrafter"/>
</dbReference>
<dbReference type="PROSITE" id="PS50821">
    <property type="entry name" value="PAZ"/>
    <property type="match status" value="1"/>
</dbReference>
<feature type="domain" description="Helicase C-terminal" evidence="21">
    <location>
        <begin position="489"/>
        <end position="663"/>
    </location>
</feature>
<feature type="domain" description="Dicer dsRNA-binding fold" evidence="22">
    <location>
        <begin position="682"/>
        <end position="773"/>
    </location>
</feature>
<dbReference type="InterPro" id="IPR014001">
    <property type="entry name" value="Helicase_ATP-bd"/>
</dbReference>
<evidence type="ECO:0000256" key="6">
    <source>
        <dbReference type="ARBA" id="ARBA00022741"/>
    </source>
</evidence>
<evidence type="ECO:0000259" key="18">
    <source>
        <dbReference type="PROSITE" id="PS50142"/>
    </source>
</evidence>
<keyword evidence="3" id="KW-0540">Nuclease</keyword>
<comment type="caution">
    <text evidence="23">The sequence shown here is derived from an EMBL/GenBank/DDBJ whole genome shotgun (WGS) entry which is preliminary data.</text>
</comment>
<dbReference type="PANTHER" id="PTHR14950:SF37">
    <property type="entry name" value="ENDORIBONUCLEASE DICER"/>
    <property type="match status" value="1"/>
</dbReference>
<dbReference type="GO" id="GO:0046872">
    <property type="term" value="F:metal ion binding"/>
    <property type="evidence" value="ECO:0007669"/>
    <property type="project" value="UniProtKB-KW"/>
</dbReference>
<dbReference type="GO" id="GO:0006309">
    <property type="term" value="P:apoptotic DNA fragmentation"/>
    <property type="evidence" value="ECO:0007669"/>
    <property type="project" value="TreeGrafter"/>
</dbReference>
<feature type="domain" description="RNase III" evidence="18">
    <location>
        <begin position="1550"/>
        <end position="1754"/>
    </location>
</feature>
<evidence type="ECO:0000256" key="16">
    <source>
        <dbReference type="PROSITE-ProRule" id="PRU00657"/>
    </source>
</evidence>
<feature type="region of interest" description="Disordered" evidence="17">
    <location>
        <begin position="792"/>
        <end position="820"/>
    </location>
</feature>
<accession>A0A8X6QFP0</accession>
<evidence type="ECO:0000256" key="7">
    <source>
        <dbReference type="ARBA" id="ARBA00022759"/>
    </source>
</evidence>
<dbReference type="Gene3D" id="3.40.50.300">
    <property type="entry name" value="P-loop containing nucleotide triphosphate hydrolases"/>
    <property type="match status" value="3"/>
</dbReference>
<evidence type="ECO:0000256" key="4">
    <source>
        <dbReference type="ARBA" id="ARBA00022723"/>
    </source>
</evidence>
<dbReference type="InterPro" id="IPR000999">
    <property type="entry name" value="RNase_III_dom"/>
</dbReference>
<evidence type="ECO:0000256" key="10">
    <source>
        <dbReference type="ARBA" id="ARBA00022840"/>
    </source>
</evidence>
<evidence type="ECO:0000256" key="15">
    <source>
        <dbReference type="ARBA" id="ARBA00035116"/>
    </source>
</evidence>
<evidence type="ECO:0000313" key="23">
    <source>
        <dbReference type="EMBL" id="GFU19601.1"/>
    </source>
</evidence>
<feature type="domain" description="PAZ" evidence="19">
    <location>
        <begin position="978"/>
        <end position="1122"/>
    </location>
</feature>
<dbReference type="InterPro" id="IPR001650">
    <property type="entry name" value="Helicase_C-like"/>
</dbReference>
<dbReference type="Gene3D" id="3.30.160.20">
    <property type="match status" value="1"/>
</dbReference>
<protein>
    <submittedName>
        <fullName evidence="23">Endoribonuclease Dicer</fullName>
    </submittedName>
</protein>
<keyword evidence="11" id="KW-0460">Magnesium</keyword>
<feature type="domain" description="Helicase ATP-binding" evidence="20">
    <location>
        <begin position="70"/>
        <end position="247"/>
    </location>
</feature>
<evidence type="ECO:0000256" key="5">
    <source>
        <dbReference type="ARBA" id="ARBA00022737"/>
    </source>
</evidence>
<evidence type="ECO:0000259" key="21">
    <source>
        <dbReference type="PROSITE" id="PS51194"/>
    </source>
</evidence>
<feature type="compositionally biased region" description="Basic and acidic residues" evidence="17">
    <location>
        <begin position="801"/>
        <end position="817"/>
    </location>
</feature>
<dbReference type="GO" id="GO:0070578">
    <property type="term" value="C:RISC-loading complex"/>
    <property type="evidence" value="ECO:0007669"/>
    <property type="project" value="TreeGrafter"/>
</dbReference>
<evidence type="ECO:0000259" key="20">
    <source>
        <dbReference type="PROSITE" id="PS51192"/>
    </source>
</evidence>
<dbReference type="FunFam" id="3.30.160.380:FF:000001">
    <property type="entry name" value="Endoribonuclease dicer-like 1"/>
    <property type="match status" value="1"/>
</dbReference>
<dbReference type="PROSITE" id="PS00517">
    <property type="entry name" value="RNASE_3_1"/>
    <property type="match status" value="1"/>
</dbReference>
<dbReference type="InterPro" id="IPR003100">
    <property type="entry name" value="PAZ_dom"/>
</dbReference>
<sequence length="2043" mass="233255">MSTHVLKPPKLRRYHILESISSKTFIPREYQVELLDTARKKNTIVCLGTGTGKTFVAVMLIKEFSHQVELLDTARKKNTIVCLGTGTGKTFVAVMLIKEFSHQVREKPTNGGKRTVLLVPTIPLVLQQAKVIMDCTDLTVGEYFGSESERWSKENWANEAENNQVFVMTADIFKMILHHGFLPLSLFNLIIFDECHRAVKNHPYCEIMKCFDVCSLENQPHILGLSASLVNSKCQPMRIEHEIRHLEGVLKSSVETASDLTALSKYGSKPKEFIAVYNSYSEDNPVLNLVISLINNALVFLDTVNIKYDLDDYLSHPCRQPRRYLIELSYVIMDLGLWCSLKAIKLFMEEIDLSLESLYSPEHKRFLMLARTVLLTAEVQIQSILDKNDLQSNLTDKIPPKLKTLLTLLKPYKPVVELSDENDRSAVINPQVEISMCDIVNNSDVNFIESETINTTQNIPQNVKDKDVFNGCKVNRNDFKVKREKKYNNYPDDTKALCGLIFVQQRIAAYLISEWLSAIKENHQNFNFLSPSYIIGHGKNVSGAKSILMGFQKQEDVLQKFRTRIYNLVIATSVIEEGMDIPKCNVVIRFDPPENFRAYIQSKGRARVNDSSYILMVKSTCKAAFEDTLADYKTVEELLLIKCHKADHDMDEPIIENNIDDLIEPYIPVKEDGCARVTLSSAIALVNKYCAKLPSDTFTRLTPKWKIREENSLFQCILKLPINSPLKRVIVGPLMKSKKLAKMAVALQTCIELHKCGELDDNLLPTGKEAVKSEDFMLDEMDEGIKKEELSPKQLPLTKSNLEKSDENLKKEEESRKAVARPGTTKRRMYYFKKVADALKNSLPVPNQPCYLYSFDMKLTCPIPEEQNTRGRKIHDPSNTVRRFGILTCKPIPPICSFPVFTRSGEVTVSLKSAASNLLLSKEKLEGLAYFHRYTFSDVLRLEKYPMSYKPLESEASFYVVPVTQSNADELVIDWKFTDLILQQKNGKPKKPSDEERRNFKFVTEDYQDAVVMPWYRNLDKPQFFYVAEICAYLTPKSDFPDMEYESFEAYYAKKYDINIMNHDQPLLDVDHTSARLNLLTPRYVNRKGVTLPTSSEQTKRTKRENLQQKQILIPELCTVHPFPAYLWRKAVCLPCILYRLNSLLLAEQLRLLVANNISIGIRELPEDFQWPPLDFGWTLADIITAQSEEKEMKKANEPKDAFTQSFKNGYITPVNNQNFYNSNTYECPEKENDNNMMDFEIDVFDPSKVYIPDDDALLEQELNEINFNMGGPLFDTNNFPISFGGNNFHPQQINAFPIWQPKSNENDENGSQIRCGSPSFFEGSGWDSEWDTEDTDTPFLSVDLQGLGYISAPGIINMQSLSRDLASCKDDDAWDSMDDDSLNSDDEENLTFGYQLNQFDQNSEANMKLVKGCEETCDCSWLTCTAYKDESLNALSNSEEDLDETISLTVAELKVCKKKELNYLHSDMSAHNSLKNLSVFDEMLQIVVESEKFLIPNCSLTSCDTEPDTNNFVSNEKSIANSVKSEHTLAFGELLPDREQHQLYDNMNRVSFDENPDLSLHPGPSPSIILQALTMSNANDGINLERLETVGDSFLKYAITVYLFCMYSNIHEGKLSYLRSKQISNYNLYKLGKRKGLGELMVASKFEPYDNWLPPNYIVPKGLEEALIESGIPSGSWNLGNWSDLTQMSEEEIRQSIIERTNIHCFEKHSFSMDSVNPSSLIPYNLLTQHSIPDKSIADCVEALIGAYLVSCGSRGALLFMSWLGLRVLPTIKSEENFVKYGFLEPPPPPILTREPKSNLKLQKLLSGYSAFEKKIGYFFNDKSCLLQAFTHASYYYNTLTDCYQRLEFLGDAVLDYLITRHLYEDPKKHSPGTLTDLRSALVNNTFFASLAVKYDFHKFFKAISPGLFNVINKFVQLKEHNSKLEDYLQAYYLEEEECEEMEDVEVPKALGDIFESVAGAIYLDSNMSLDTVWRVYYSMMKPEIEYFSNHVPKSPIRELLELEPQTAKFERAEMTVSGKVRVCVDVFETQKTVILKATQDS</sequence>
<dbReference type="InterPro" id="IPR038248">
    <property type="entry name" value="Dicer_dimer_sf"/>
</dbReference>
<dbReference type="GO" id="GO:0004386">
    <property type="term" value="F:helicase activity"/>
    <property type="evidence" value="ECO:0007669"/>
    <property type="project" value="UniProtKB-KW"/>
</dbReference>
<dbReference type="SMART" id="SM00487">
    <property type="entry name" value="DEXDc"/>
    <property type="match status" value="1"/>
</dbReference>
<dbReference type="CDD" id="cd02843">
    <property type="entry name" value="PAZ_dicer_like"/>
    <property type="match status" value="1"/>
</dbReference>
<dbReference type="Pfam" id="PF02170">
    <property type="entry name" value="PAZ"/>
    <property type="match status" value="1"/>
</dbReference>
<dbReference type="SMART" id="SM00535">
    <property type="entry name" value="RIBOc"/>
    <property type="match status" value="2"/>
</dbReference>
<evidence type="ECO:0000259" key="22">
    <source>
        <dbReference type="PROSITE" id="PS51327"/>
    </source>
</evidence>
<evidence type="ECO:0000256" key="1">
    <source>
        <dbReference type="ARBA" id="ARBA00001936"/>
    </source>
</evidence>
<dbReference type="Pfam" id="PF04851">
    <property type="entry name" value="ResIII"/>
    <property type="match status" value="1"/>
</dbReference>
<dbReference type="Proteomes" id="UP000887013">
    <property type="component" value="Unassembled WGS sequence"/>
</dbReference>
<dbReference type="OrthoDB" id="2392202at2759"/>
<dbReference type="GO" id="GO:0004530">
    <property type="term" value="F:deoxyribonuclease I activity"/>
    <property type="evidence" value="ECO:0007669"/>
    <property type="project" value="TreeGrafter"/>
</dbReference>
<evidence type="ECO:0000256" key="12">
    <source>
        <dbReference type="ARBA" id="ARBA00022884"/>
    </source>
</evidence>
<keyword evidence="9" id="KW-0347">Helicase</keyword>
<evidence type="ECO:0000256" key="3">
    <source>
        <dbReference type="ARBA" id="ARBA00022722"/>
    </source>
</evidence>
<keyword evidence="4" id="KW-0479">Metal-binding</keyword>
<dbReference type="Gene3D" id="1.10.1520.10">
    <property type="entry name" value="Ribonuclease III domain"/>
    <property type="match status" value="2"/>
</dbReference>
<dbReference type="PROSITE" id="PS51192">
    <property type="entry name" value="HELICASE_ATP_BIND_1"/>
    <property type="match status" value="1"/>
</dbReference>
<comment type="similarity">
    <text evidence="15 16">Belongs to the helicase family. Dicer subfamily.</text>
</comment>
<dbReference type="Pfam" id="PF00636">
    <property type="entry name" value="Ribonuclease_3"/>
    <property type="match status" value="2"/>
</dbReference>
<keyword evidence="7" id="KW-0255">Endonuclease</keyword>
<dbReference type="InterPro" id="IPR036085">
    <property type="entry name" value="PAZ_dom_sf"/>
</dbReference>
<dbReference type="InterPro" id="IPR048512">
    <property type="entry name" value="Dicer_platform"/>
</dbReference>
<keyword evidence="8" id="KW-0378">Hydrolase</keyword>
<proteinExistence type="inferred from homology"/>
<reference evidence="23" key="1">
    <citation type="submission" date="2020-08" db="EMBL/GenBank/DDBJ databases">
        <title>Multicomponent nature underlies the extraordinary mechanical properties of spider dragline silk.</title>
        <authorList>
            <person name="Kono N."/>
            <person name="Nakamura H."/>
            <person name="Mori M."/>
            <person name="Yoshida Y."/>
            <person name="Ohtoshi R."/>
            <person name="Malay A.D."/>
            <person name="Moran D.A.P."/>
            <person name="Tomita M."/>
            <person name="Numata K."/>
            <person name="Arakawa K."/>
        </authorList>
    </citation>
    <scope>NUCLEOTIDE SEQUENCE</scope>
</reference>
<dbReference type="Pfam" id="PF03368">
    <property type="entry name" value="Dicer_dimer"/>
    <property type="match status" value="1"/>
</dbReference>
<dbReference type="CDD" id="cd18034">
    <property type="entry name" value="DEXHc_dicer"/>
    <property type="match status" value="1"/>
</dbReference>
<evidence type="ECO:0000256" key="14">
    <source>
        <dbReference type="ARBA" id="ARBA00023211"/>
    </source>
</evidence>
<dbReference type="InterPro" id="IPR005034">
    <property type="entry name" value="Dicer_dimerisation"/>
</dbReference>
<dbReference type="GO" id="GO:0004525">
    <property type="term" value="F:ribonuclease III activity"/>
    <property type="evidence" value="ECO:0007669"/>
    <property type="project" value="InterPro"/>
</dbReference>
<dbReference type="Pfam" id="PF20931">
    <property type="entry name" value="Dicer_platform"/>
    <property type="match status" value="1"/>
</dbReference>
<dbReference type="PROSITE" id="PS51194">
    <property type="entry name" value="HELICASE_CTER"/>
    <property type="match status" value="1"/>
</dbReference>
<dbReference type="GO" id="GO:0005524">
    <property type="term" value="F:ATP binding"/>
    <property type="evidence" value="ECO:0007669"/>
    <property type="project" value="UniProtKB-KW"/>
</dbReference>
<organism evidence="23 24">
    <name type="scientific">Nephila pilipes</name>
    <name type="common">Giant wood spider</name>
    <name type="synonym">Nephila maculata</name>
    <dbReference type="NCBI Taxonomy" id="299642"/>
    <lineage>
        <taxon>Eukaryota</taxon>
        <taxon>Metazoa</taxon>
        <taxon>Ecdysozoa</taxon>
        <taxon>Arthropoda</taxon>
        <taxon>Chelicerata</taxon>
        <taxon>Arachnida</taxon>
        <taxon>Araneae</taxon>
        <taxon>Araneomorphae</taxon>
        <taxon>Entelegynae</taxon>
        <taxon>Araneoidea</taxon>
        <taxon>Nephilidae</taxon>
        <taxon>Nephila</taxon>
    </lineage>
</organism>
<dbReference type="Pfam" id="PF00271">
    <property type="entry name" value="Helicase_C"/>
    <property type="match status" value="1"/>
</dbReference>
<dbReference type="GO" id="GO:0031054">
    <property type="term" value="P:pre-miRNA processing"/>
    <property type="evidence" value="ECO:0007669"/>
    <property type="project" value="InterPro"/>
</dbReference>
<dbReference type="InterPro" id="IPR048513">
    <property type="entry name" value="Dicer_PBD"/>
</dbReference>
<evidence type="ECO:0000256" key="13">
    <source>
        <dbReference type="ARBA" id="ARBA00023158"/>
    </source>
</evidence>
<dbReference type="CDD" id="cd00593">
    <property type="entry name" value="RIBOc"/>
    <property type="match status" value="2"/>
</dbReference>
<dbReference type="GO" id="GO:0030422">
    <property type="term" value="P:siRNA processing"/>
    <property type="evidence" value="ECO:0007669"/>
    <property type="project" value="InterPro"/>
</dbReference>
<dbReference type="SUPFAM" id="SSF101690">
    <property type="entry name" value="PAZ domain"/>
    <property type="match status" value="1"/>
</dbReference>
<dbReference type="SMART" id="SM00949">
    <property type="entry name" value="PAZ"/>
    <property type="match status" value="1"/>
</dbReference>
<dbReference type="Pfam" id="PF20932">
    <property type="entry name" value="Dicer_dsRBD"/>
    <property type="match status" value="1"/>
</dbReference>
<evidence type="ECO:0000256" key="9">
    <source>
        <dbReference type="ARBA" id="ARBA00022806"/>
    </source>
</evidence>
<keyword evidence="14" id="KW-0464">Manganese</keyword>